<evidence type="ECO:0000313" key="2">
    <source>
        <dbReference type="Proteomes" id="UP001604336"/>
    </source>
</evidence>
<gene>
    <name evidence="1" type="ORF">Adt_21007</name>
</gene>
<comment type="caution">
    <text evidence="1">The sequence shown here is derived from an EMBL/GenBank/DDBJ whole genome shotgun (WGS) entry which is preliminary data.</text>
</comment>
<name>A0ABD1SY61_9LAMI</name>
<sequence>MASSSLAFSALSLHFPSSKLPPSKSLKFKPTLHSIKASVLEKLSIAPSAPPTLLATTIVLTEPKKLPIRKNLEDYKFSLIGPWKDRQDYFYNQGRDEFSRC</sequence>
<organism evidence="1 2">
    <name type="scientific">Abeliophyllum distichum</name>
    <dbReference type="NCBI Taxonomy" id="126358"/>
    <lineage>
        <taxon>Eukaryota</taxon>
        <taxon>Viridiplantae</taxon>
        <taxon>Streptophyta</taxon>
        <taxon>Embryophyta</taxon>
        <taxon>Tracheophyta</taxon>
        <taxon>Spermatophyta</taxon>
        <taxon>Magnoliopsida</taxon>
        <taxon>eudicotyledons</taxon>
        <taxon>Gunneridae</taxon>
        <taxon>Pentapetalae</taxon>
        <taxon>asterids</taxon>
        <taxon>lamiids</taxon>
        <taxon>Lamiales</taxon>
        <taxon>Oleaceae</taxon>
        <taxon>Forsythieae</taxon>
        <taxon>Abeliophyllum</taxon>
    </lineage>
</organism>
<proteinExistence type="predicted"/>
<dbReference type="AlphaFoldDB" id="A0ABD1SY61"/>
<accession>A0ABD1SY61</accession>
<keyword evidence="2" id="KW-1185">Reference proteome</keyword>
<protein>
    <submittedName>
        <fullName evidence="1">Allene oxide synthase</fullName>
    </submittedName>
</protein>
<dbReference type="Proteomes" id="UP001604336">
    <property type="component" value="Unassembled WGS sequence"/>
</dbReference>
<evidence type="ECO:0000313" key="1">
    <source>
        <dbReference type="EMBL" id="KAL2505386.1"/>
    </source>
</evidence>
<dbReference type="EMBL" id="JBFOLK010000006">
    <property type="protein sequence ID" value="KAL2505386.1"/>
    <property type="molecule type" value="Genomic_DNA"/>
</dbReference>
<reference evidence="2" key="1">
    <citation type="submission" date="2024-07" db="EMBL/GenBank/DDBJ databases">
        <title>Two chromosome-level genome assemblies of Korean endemic species Abeliophyllum distichum and Forsythia ovata (Oleaceae).</title>
        <authorList>
            <person name="Jang H."/>
        </authorList>
    </citation>
    <scope>NUCLEOTIDE SEQUENCE [LARGE SCALE GENOMIC DNA]</scope>
</reference>